<sequence>MSSVEDYIKKNIFGKPQVKPDEKNKFLGNFAERVGIALTVAQIKNLDNIQTVEKVMKKYPDYHLYLNGKIDSYLMDEYLKLSVKLNYNFTIVMQSPVRNGKNKVTDEDMGLVIADESKPISSPVIL</sequence>
<dbReference type="InterPro" id="IPR012543">
    <property type="entry name" value="DUF1694"/>
</dbReference>
<dbReference type="Proteomes" id="UP000036106">
    <property type="component" value="Chromosome"/>
</dbReference>
<evidence type="ECO:0000313" key="2">
    <source>
        <dbReference type="Proteomes" id="UP000036106"/>
    </source>
</evidence>
<dbReference type="Pfam" id="PF07997">
    <property type="entry name" value="DUF1694"/>
    <property type="match status" value="1"/>
</dbReference>
<dbReference type="KEGG" id="lgn:ABM34_11100"/>
<dbReference type="EMBL" id="CP012034">
    <property type="protein sequence ID" value="AKP68025.1"/>
    <property type="molecule type" value="Genomic_DNA"/>
</dbReference>
<dbReference type="AlphaFoldDB" id="A0A0H4R2Q0"/>
<dbReference type="PATRIC" id="fig|1007676.4.peg.2247"/>
<protein>
    <recommendedName>
        <fullName evidence="3">DUF1694 domain-containing protein</fullName>
    </recommendedName>
</protein>
<dbReference type="RefSeq" id="WP_048705765.1">
    <property type="nucleotide sequence ID" value="NZ_CP012034.1"/>
</dbReference>
<evidence type="ECO:0000313" key="1">
    <source>
        <dbReference type="EMBL" id="AKP68025.1"/>
    </source>
</evidence>
<organism evidence="1 2">
    <name type="scientific">Companilactobacillus ginsenosidimutans</name>
    <dbReference type="NCBI Taxonomy" id="1007676"/>
    <lineage>
        <taxon>Bacteria</taxon>
        <taxon>Bacillati</taxon>
        <taxon>Bacillota</taxon>
        <taxon>Bacilli</taxon>
        <taxon>Lactobacillales</taxon>
        <taxon>Lactobacillaceae</taxon>
        <taxon>Companilactobacillus</taxon>
    </lineage>
</organism>
<name>A0A0H4R2Q0_9LACO</name>
<dbReference type="PIRSF" id="PIRSF034303">
    <property type="entry name" value="DUF1694"/>
    <property type="match status" value="1"/>
</dbReference>
<dbReference type="Gene3D" id="3.30.1330.30">
    <property type="match status" value="1"/>
</dbReference>
<keyword evidence="2" id="KW-1185">Reference proteome</keyword>
<reference evidence="2" key="1">
    <citation type="submission" date="2015-07" db="EMBL/GenBank/DDBJ databases">
        <title>Lactobacillus ginsenosidimutans/EMML 3141/ whole genome sequencing.</title>
        <authorList>
            <person name="Kim M.K."/>
            <person name="Im W.-T."/>
            <person name="Srinivasan S."/>
            <person name="Lee J.-J."/>
        </authorList>
    </citation>
    <scope>NUCLEOTIDE SEQUENCE [LARGE SCALE GENOMIC DNA]</scope>
    <source>
        <strain evidence="2">EMML 3041</strain>
    </source>
</reference>
<accession>A0A0H4R2Q0</accession>
<evidence type="ECO:0008006" key="3">
    <source>
        <dbReference type="Google" id="ProtNLM"/>
    </source>
</evidence>
<dbReference type="STRING" id="1007676.ABM34_11100"/>
<dbReference type="SUPFAM" id="SSF160515">
    <property type="entry name" value="YueI-like"/>
    <property type="match status" value="1"/>
</dbReference>
<proteinExistence type="predicted"/>
<dbReference type="OrthoDB" id="95278at2"/>
<dbReference type="InterPro" id="IPR029064">
    <property type="entry name" value="Ribosomal_eL30-like_sf"/>
</dbReference>
<gene>
    <name evidence="1" type="ORF">ABM34_11100</name>
</gene>